<keyword evidence="2" id="KW-0889">Transcription antitermination</keyword>
<evidence type="ECO:0000256" key="1">
    <source>
        <dbReference type="ARBA" id="ARBA00005952"/>
    </source>
</evidence>
<dbReference type="InterPro" id="IPR006027">
    <property type="entry name" value="NusB_RsmB_TIM44"/>
</dbReference>
<dbReference type="Pfam" id="PF01029">
    <property type="entry name" value="NusB"/>
    <property type="match status" value="1"/>
</dbReference>
<accession>A0A6J7GNS9</accession>
<evidence type="ECO:0000313" key="7">
    <source>
        <dbReference type="EMBL" id="CAB4905069.1"/>
    </source>
</evidence>
<keyword evidence="4" id="KW-0805">Transcription regulation</keyword>
<dbReference type="SUPFAM" id="SSF48013">
    <property type="entry name" value="NusB-like"/>
    <property type="match status" value="1"/>
</dbReference>
<keyword evidence="5" id="KW-0804">Transcription</keyword>
<name>A0A6J7GNS9_9ZZZZ</name>
<evidence type="ECO:0000256" key="4">
    <source>
        <dbReference type="ARBA" id="ARBA00023015"/>
    </source>
</evidence>
<dbReference type="PANTHER" id="PTHR11078">
    <property type="entry name" value="N UTILIZATION SUBSTANCE PROTEIN B-RELATED"/>
    <property type="match status" value="1"/>
</dbReference>
<organism evidence="7">
    <name type="scientific">freshwater metagenome</name>
    <dbReference type="NCBI Taxonomy" id="449393"/>
    <lineage>
        <taxon>unclassified sequences</taxon>
        <taxon>metagenomes</taxon>
        <taxon>ecological metagenomes</taxon>
    </lineage>
</organism>
<dbReference type="EMBL" id="CAFBMB010000099">
    <property type="protein sequence ID" value="CAB4905069.1"/>
    <property type="molecule type" value="Genomic_DNA"/>
</dbReference>
<dbReference type="GO" id="GO:0005829">
    <property type="term" value="C:cytosol"/>
    <property type="evidence" value="ECO:0007669"/>
    <property type="project" value="TreeGrafter"/>
</dbReference>
<dbReference type="NCBIfam" id="TIGR01951">
    <property type="entry name" value="nusB"/>
    <property type="match status" value="1"/>
</dbReference>
<dbReference type="GO" id="GO:0003723">
    <property type="term" value="F:RNA binding"/>
    <property type="evidence" value="ECO:0007669"/>
    <property type="project" value="UniProtKB-KW"/>
</dbReference>
<proteinExistence type="inferred from homology"/>
<keyword evidence="3" id="KW-0694">RNA-binding</keyword>
<evidence type="ECO:0000259" key="6">
    <source>
        <dbReference type="Pfam" id="PF01029"/>
    </source>
</evidence>
<dbReference type="InterPro" id="IPR035926">
    <property type="entry name" value="NusB-like_sf"/>
</dbReference>
<evidence type="ECO:0000256" key="2">
    <source>
        <dbReference type="ARBA" id="ARBA00022814"/>
    </source>
</evidence>
<evidence type="ECO:0000256" key="5">
    <source>
        <dbReference type="ARBA" id="ARBA00023163"/>
    </source>
</evidence>
<dbReference type="GO" id="GO:0006353">
    <property type="term" value="P:DNA-templated transcription termination"/>
    <property type="evidence" value="ECO:0007669"/>
    <property type="project" value="InterPro"/>
</dbReference>
<dbReference type="Gene3D" id="1.10.940.10">
    <property type="entry name" value="NusB-like"/>
    <property type="match status" value="1"/>
</dbReference>
<dbReference type="GO" id="GO:0031564">
    <property type="term" value="P:transcription antitermination"/>
    <property type="evidence" value="ECO:0007669"/>
    <property type="project" value="UniProtKB-KW"/>
</dbReference>
<dbReference type="AlphaFoldDB" id="A0A6J7GNS9"/>
<gene>
    <name evidence="7" type="ORF">UFOPK3516_01142</name>
</gene>
<sequence length="122" mass="13266">MLFAADVRGVAVADIVADEATRAASEPDREVSWLYAREVVDGVIDNLAVIDESITRHSRGWTLERMPAVDRAIVRVAVWEILFNDEIPPPVAMSEAVTLATELSTEESPGFINGLLSAISTE</sequence>
<reference evidence="7" key="1">
    <citation type="submission" date="2020-05" db="EMBL/GenBank/DDBJ databases">
        <authorList>
            <person name="Chiriac C."/>
            <person name="Salcher M."/>
            <person name="Ghai R."/>
            <person name="Kavagutti S V."/>
        </authorList>
    </citation>
    <scope>NUCLEOTIDE SEQUENCE</scope>
</reference>
<dbReference type="InterPro" id="IPR011605">
    <property type="entry name" value="NusB_fam"/>
</dbReference>
<dbReference type="PANTHER" id="PTHR11078:SF3">
    <property type="entry name" value="ANTITERMINATION NUSB DOMAIN-CONTAINING PROTEIN"/>
    <property type="match status" value="1"/>
</dbReference>
<evidence type="ECO:0000256" key="3">
    <source>
        <dbReference type="ARBA" id="ARBA00022884"/>
    </source>
</evidence>
<feature type="domain" description="NusB/RsmB/TIM44" evidence="6">
    <location>
        <begin position="23"/>
        <end position="119"/>
    </location>
</feature>
<comment type="similarity">
    <text evidence="1">Belongs to the NusB family.</text>
</comment>
<protein>
    <submittedName>
        <fullName evidence="7">Unannotated protein</fullName>
    </submittedName>
</protein>